<evidence type="ECO:0000256" key="1">
    <source>
        <dbReference type="ARBA" id="ARBA00003478"/>
    </source>
</evidence>
<dbReference type="InterPro" id="IPR018260">
    <property type="entry name" value="Ribosomal_uL22_CS"/>
</dbReference>
<keyword evidence="7 10" id="KW-0687">Ribonucleoprotein</keyword>
<organism evidence="14 15">
    <name type="scientific">Muricaecibacterium torontonense</name>
    <dbReference type="NCBI Taxonomy" id="3032871"/>
    <lineage>
        <taxon>Bacteria</taxon>
        <taxon>Bacillati</taxon>
        <taxon>Actinomycetota</taxon>
        <taxon>Coriobacteriia</taxon>
        <taxon>Coriobacteriales</taxon>
        <taxon>Atopobiaceae</taxon>
        <taxon>Muricaecibacterium</taxon>
    </lineage>
</organism>
<evidence type="ECO:0000256" key="6">
    <source>
        <dbReference type="ARBA" id="ARBA00022980"/>
    </source>
</evidence>
<dbReference type="InterPro" id="IPR005727">
    <property type="entry name" value="Ribosomal_uL22_bac/chlpt-type"/>
</dbReference>
<comment type="function">
    <text evidence="1 10">The globular domain of the protein is located near the polypeptide exit tunnel on the outside of the subunit, while an extended beta-hairpin is found that lines the wall of the exit tunnel in the center of the 70S ribosome.</text>
</comment>
<dbReference type="EMBL" id="SRYE01000002">
    <property type="protein sequence ID" value="TGY62654.1"/>
    <property type="molecule type" value="Genomic_DNA"/>
</dbReference>
<evidence type="ECO:0000256" key="8">
    <source>
        <dbReference type="ARBA" id="ARBA00025084"/>
    </source>
</evidence>
<dbReference type="RefSeq" id="WP_136012383.1">
    <property type="nucleotide sequence ID" value="NZ_SRYE01000002.1"/>
</dbReference>
<evidence type="ECO:0000256" key="11">
    <source>
        <dbReference type="RuleBase" id="RU004005"/>
    </source>
</evidence>
<evidence type="ECO:0000256" key="3">
    <source>
        <dbReference type="ARBA" id="ARBA00011838"/>
    </source>
</evidence>
<dbReference type="GO" id="GO:0006412">
    <property type="term" value="P:translation"/>
    <property type="evidence" value="ECO:0007669"/>
    <property type="project" value="UniProtKB-UniRule"/>
</dbReference>
<comment type="caution">
    <text evidence="14">The sequence shown here is derived from an EMBL/GenBank/DDBJ whole genome shotgun (WGS) entry which is preliminary data.</text>
</comment>
<keyword evidence="5 10" id="KW-0694">RNA-binding</keyword>
<comment type="function">
    <text evidence="8">This protein binds specifically to 23S rRNA; its binding is stimulated by other ribosomal proteins, e.g. L4, L17, and L20. It is important during the early stages of 50S assembly. It makes multiple contacts with different domains of the 23S rRNA in the assembled 50S subunit and ribosome.</text>
</comment>
<evidence type="ECO:0000313" key="15">
    <source>
        <dbReference type="Proteomes" id="UP000310263"/>
    </source>
</evidence>
<keyword evidence="6 10" id="KW-0689">Ribosomal protein</keyword>
<dbReference type="SUPFAM" id="SSF54843">
    <property type="entry name" value="Ribosomal protein L22"/>
    <property type="match status" value="1"/>
</dbReference>
<dbReference type="PANTHER" id="PTHR13501:SF8">
    <property type="entry name" value="LARGE RIBOSOMAL SUBUNIT PROTEIN UL22M"/>
    <property type="match status" value="1"/>
</dbReference>
<sequence length="120" mass="13305">MKHSDNASHVSATAKYVRVAPRKARLVVDQIRNKSVAQAVEILQFSNRAVAVDVEKVLRSAVANAYENKGFRPDDLVIVETYVDEGPTLKRIRPRAKGSASRINKRTSHITVTVAPRKEA</sequence>
<dbReference type="OrthoDB" id="9805969at2"/>
<evidence type="ECO:0000256" key="2">
    <source>
        <dbReference type="ARBA" id="ARBA00009451"/>
    </source>
</evidence>
<evidence type="ECO:0000256" key="5">
    <source>
        <dbReference type="ARBA" id="ARBA00022884"/>
    </source>
</evidence>
<dbReference type="AlphaFoldDB" id="A0A4S2F5V2"/>
<evidence type="ECO:0000313" key="14">
    <source>
        <dbReference type="EMBL" id="TGY62654.1"/>
    </source>
</evidence>
<dbReference type="GO" id="GO:0003735">
    <property type="term" value="F:structural constituent of ribosome"/>
    <property type="evidence" value="ECO:0007669"/>
    <property type="project" value="InterPro"/>
</dbReference>
<dbReference type="Proteomes" id="UP000310263">
    <property type="component" value="Unassembled WGS sequence"/>
</dbReference>
<evidence type="ECO:0000256" key="10">
    <source>
        <dbReference type="HAMAP-Rule" id="MF_01331"/>
    </source>
</evidence>
<evidence type="ECO:0000256" key="9">
    <source>
        <dbReference type="ARBA" id="ARBA00035207"/>
    </source>
</evidence>
<evidence type="ECO:0000256" key="7">
    <source>
        <dbReference type="ARBA" id="ARBA00023274"/>
    </source>
</evidence>
<evidence type="ECO:0000256" key="12">
    <source>
        <dbReference type="RuleBase" id="RU004006"/>
    </source>
</evidence>
<dbReference type="GO" id="GO:0019843">
    <property type="term" value="F:rRNA binding"/>
    <property type="evidence" value="ECO:0007669"/>
    <property type="project" value="UniProtKB-UniRule"/>
</dbReference>
<comment type="function">
    <text evidence="10 13">This protein binds specifically to 23S rRNA; its binding is stimulated by other ribosomal proteins, e.g., L4, L17, and L20. It is important during the early stages of 50S assembly. It makes multiple contacts with different domains of the 23S rRNA in the assembled 50S subunit and ribosome.</text>
</comment>
<keyword evidence="15" id="KW-1185">Reference proteome</keyword>
<comment type="subunit">
    <text evidence="3 10 12">Part of the 50S ribosomal subunit.</text>
</comment>
<reference evidence="14 15" key="1">
    <citation type="submission" date="2019-04" db="EMBL/GenBank/DDBJ databases">
        <title>Microbes associate with the intestines of laboratory mice.</title>
        <authorList>
            <person name="Navarre W."/>
            <person name="Wong E."/>
            <person name="Huang K."/>
            <person name="Tropini C."/>
            <person name="Ng K."/>
            <person name="Yu B."/>
        </authorList>
    </citation>
    <scope>NUCLEOTIDE SEQUENCE [LARGE SCALE GENOMIC DNA]</scope>
    <source>
        <strain evidence="14 15">NM07_P-09</strain>
    </source>
</reference>
<dbReference type="InterPro" id="IPR036394">
    <property type="entry name" value="Ribosomal_uL22_sf"/>
</dbReference>
<protein>
    <recommendedName>
        <fullName evidence="9 10">Large ribosomal subunit protein uL22</fullName>
    </recommendedName>
</protein>
<evidence type="ECO:0000256" key="4">
    <source>
        <dbReference type="ARBA" id="ARBA00022730"/>
    </source>
</evidence>
<dbReference type="HAMAP" id="MF_01331_B">
    <property type="entry name" value="Ribosomal_uL22_B"/>
    <property type="match status" value="1"/>
</dbReference>
<dbReference type="InterPro" id="IPR001063">
    <property type="entry name" value="Ribosomal_uL22"/>
</dbReference>
<accession>A0A4S2F5V2</accession>
<dbReference type="PROSITE" id="PS00464">
    <property type="entry name" value="RIBOSOMAL_L22"/>
    <property type="match status" value="1"/>
</dbReference>
<dbReference type="GO" id="GO:0022625">
    <property type="term" value="C:cytosolic large ribosomal subunit"/>
    <property type="evidence" value="ECO:0007669"/>
    <property type="project" value="TreeGrafter"/>
</dbReference>
<keyword evidence="4 10" id="KW-0699">rRNA-binding</keyword>
<proteinExistence type="inferred from homology"/>
<dbReference type="NCBIfam" id="TIGR01044">
    <property type="entry name" value="rplV_bact"/>
    <property type="match status" value="1"/>
</dbReference>
<evidence type="ECO:0000256" key="13">
    <source>
        <dbReference type="RuleBase" id="RU004008"/>
    </source>
</evidence>
<dbReference type="CDD" id="cd00336">
    <property type="entry name" value="Ribosomal_L22"/>
    <property type="match status" value="1"/>
</dbReference>
<dbReference type="Gene3D" id="3.90.470.10">
    <property type="entry name" value="Ribosomal protein L22/L17"/>
    <property type="match status" value="1"/>
</dbReference>
<name>A0A4S2F5V2_9ACTN</name>
<dbReference type="InterPro" id="IPR047867">
    <property type="entry name" value="Ribosomal_uL22_bac/org-type"/>
</dbReference>
<dbReference type="Pfam" id="PF00237">
    <property type="entry name" value="Ribosomal_L22"/>
    <property type="match status" value="1"/>
</dbReference>
<gene>
    <name evidence="10" type="primary">rplV</name>
    <name evidence="14" type="ORF">E5334_04430</name>
</gene>
<comment type="similarity">
    <text evidence="2 10 11">Belongs to the universal ribosomal protein uL22 family.</text>
</comment>
<dbReference type="PANTHER" id="PTHR13501">
    <property type="entry name" value="CHLOROPLAST 50S RIBOSOMAL PROTEIN L22-RELATED"/>
    <property type="match status" value="1"/>
</dbReference>